<dbReference type="VEuPathDB" id="VectorBase:AMEC012210"/>
<feature type="chain" id="PRO_5008137660" description="Secreted protein" evidence="1">
    <location>
        <begin position="31"/>
        <end position="218"/>
    </location>
</feature>
<protein>
    <recommendedName>
        <fullName evidence="4">Secreted protein</fullName>
    </recommendedName>
</protein>
<dbReference type="Proteomes" id="UP000075902">
    <property type="component" value="Unassembled WGS sequence"/>
</dbReference>
<keyword evidence="3" id="KW-1185">Reference proteome</keyword>
<evidence type="ECO:0000313" key="2">
    <source>
        <dbReference type="EnsemblMetazoa" id="AMEC012210-PA"/>
    </source>
</evidence>
<organism evidence="2 3">
    <name type="scientific">Anopheles melas</name>
    <dbReference type="NCBI Taxonomy" id="34690"/>
    <lineage>
        <taxon>Eukaryota</taxon>
        <taxon>Metazoa</taxon>
        <taxon>Ecdysozoa</taxon>
        <taxon>Arthropoda</taxon>
        <taxon>Hexapoda</taxon>
        <taxon>Insecta</taxon>
        <taxon>Pterygota</taxon>
        <taxon>Neoptera</taxon>
        <taxon>Endopterygota</taxon>
        <taxon>Diptera</taxon>
        <taxon>Nematocera</taxon>
        <taxon>Culicoidea</taxon>
        <taxon>Culicidae</taxon>
        <taxon>Anophelinae</taxon>
        <taxon>Anopheles</taxon>
    </lineage>
</organism>
<feature type="signal peptide" evidence="1">
    <location>
        <begin position="1"/>
        <end position="30"/>
    </location>
</feature>
<reference evidence="2" key="2">
    <citation type="submission" date="2020-05" db="UniProtKB">
        <authorList>
            <consortium name="EnsemblMetazoa"/>
        </authorList>
    </citation>
    <scope>IDENTIFICATION</scope>
    <source>
        <strain evidence="2">CM1001059</strain>
    </source>
</reference>
<dbReference type="AlphaFoldDB" id="A0A182U1I8"/>
<proteinExistence type="predicted"/>
<sequence>MMVGGGGGGGSTRLLLLLLAVLVRLHVVRAVGGGTGRRSPVVEPAVVAAVVPVASATHPTPARPTVQAGIAERAAPLCCFSNEASSASSCFSASSSSSSSSFSLIQPRAVPPLRRRWAYGCRRLRSIPLPPGETRWWDSSRLLQLHSLLQIDQQLLELAVRRVGPQMQQGRRVVMVMVVVVVVRVAAERAAHAERVVQHVQLLPQLLASQLVQAGRVL</sequence>
<evidence type="ECO:0008006" key="4">
    <source>
        <dbReference type="Google" id="ProtNLM"/>
    </source>
</evidence>
<dbReference type="EnsemblMetazoa" id="AMEC012210-RA">
    <property type="protein sequence ID" value="AMEC012210-PA"/>
    <property type="gene ID" value="AMEC012210"/>
</dbReference>
<evidence type="ECO:0000313" key="3">
    <source>
        <dbReference type="Proteomes" id="UP000075902"/>
    </source>
</evidence>
<name>A0A182U1I8_9DIPT</name>
<keyword evidence="1" id="KW-0732">Signal</keyword>
<accession>A0A182U1I8</accession>
<reference evidence="3" key="1">
    <citation type="submission" date="2014-01" db="EMBL/GenBank/DDBJ databases">
        <title>The Genome Sequence of Anopheles melas CM1001059_A (V2).</title>
        <authorList>
            <consortium name="The Broad Institute Genomics Platform"/>
            <person name="Neafsey D.E."/>
            <person name="Besansky N."/>
            <person name="Howell P."/>
            <person name="Walton C."/>
            <person name="Young S.K."/>
            <person name="Zeng Q."/>
            <person name="Gargeya S."/>
            <person name="Fitzgerald M."/>
            <person name="Haas B."/>
            <person name="Abouelleil A."/>
            <person name="Allen A.W."/>
            <person name="Alvarado L."/>
            <person name="Arachchi H.M."/>
            <person name="Berlin A.M."/>
            <person name="Chapman S.B."/>
            <person name="Gainer-Dewar J."/>
            <person name="Goldberg J."/>
            <person name="Griggs A."/>
            <person name="Gujja S."/>
            <person name="Hansen M."/>
            <person name="Howarth C."/>
            <person name="Imamovic A."/>
            <person name="Ireland A."/>
            <person name="Larimer J."/>
            <person name="McCowan C."/>
            <person name="Murphy C."/>
            <person name="Pearson M."/>
            <person name="Poon T.W."/>
            <person name="Priest M."/>
            <person name="Roberts A."/>
            <person name="Saif S."/>
            <person name="Shea T."/>
            <person name="Sisk P."/>
            <person name="Sykes S."/>
            <person name="Wortman J."/>
            <person name="Nusbaum C."/>
            <person name="Birren B."/>
        </authorList>
    </citation>
    <scope>NUCLEOTIDE SEQUENCE [LARGE SCALE GENOMIC DNA]</scope>
    <source>
        <strain evidence="3">CM1001059</strain>
    </source>
</reference>
<evidence type="ECO:0000256" key="1">
    <source>
        <dbReference type="SAM" id="SignalP"/>
    </source>
</evidence>